<evidence type="ECO:0000256" key="7">
    <source>
        <dbReference type="RuleBase" id="RU000489"/>
    </source>
</evidence>
<evidence type="ECO:0000256" key="5">
    <source>
        <dbReference type="ARBA" id="ARBA00023024"/>
    </source>
</evidence>
<dbReference type="PROSITE" id="PS50853">
    <property type="entry name" value="FN3"/>
    <property type="match status" value="1"/>
</dbReference>
<dbReference type="PROSITE" id="PS51910">
    <property type="entry name" value="GH18_2"/>
    <property type="match status" value="1"/>
</dbReference>
<organism evidence="11 12">
    <name type="scientific">Bacillus timonensis</name>
    <dbReference type="NCBI Taxonomy" id="1033734"/>
    <lineage>
        <taxon>Bacteria</taxon>
        <taxon>Bacillati</taxon>
        <taxon>Bacillota</taxon>
        <taxon>Bacilli</taxon>
        <taxon>Bacillales</taxon>
        <taxon>Bacillaceae</taxon>
        <taxon>Bacillus</taxon>
    </lineage>
</organism>
<dbReference type="Proteomes" id="UP000306477">
    <property type="component" value="Unassembled WGS sequence"/>
</dbReference>
<dbReference type="InterPro" id="IPR013783">
    <property type="entry name" value="Ig-like_fold"/>
</dbReference>
<dbReference type="InterPro" id="IPR050314">
    <property type="entry name" value="Glycosyl_Hydrlase_18"/>
</dbReference>
<evidence type="ECO:0000256" key="6">
    <source>
        <dbReference type="ARBA" id="ARBA00023295"/>
    </source>
</evidence>
<evidence type="ECO:0000313" key="11">
    <source>
        <dbReference type="EMBL" id="THE13788.1"/>
    </source>
</evidence>
<dbReference type="Gene3D" id="2.60.40.10">
    <property type="entry name" value="Immunoglobulins"/>
    <property type="match status" value="2"/>
</dbReference>
<dbReference type="Gene3D" id="2.60.40.1080">
    <property type="match status" value="1"/>
</dbReference>
<evidence type="ECO:0000259" key="10">
    <source>
        <dbReference type="PROSITE" id="PS51910"/>
    </source>
</evidence>
<dbReference type="SUPFAM" id="SSF49373">
    <property type="entry name" value="Invasin/intimin cell-adhesion fragments"/>
    <property type="match status" value="1"/>
</dbReference>
<sequence length="877" mass="97099">MSRFFRIFCLIIIIFGSVITSAFAQDGNSNSASHIDVTTTEEGGNTVKGSPLVTAFPDPSKPVEKVQFFAKAINEPDSIYYPYAPLTKAPFSWSWPTGDPWVPDGEYSLRVDITYTSGEVETVTRNILVQNYAEPTSPESPKDLRVTSRTASSVALAWTKSTSTKLYNYEIYQDGAKIAETKDMSYVIEGLNADALYQFRVKAKDIYNNVSIDDNSITVLTNETVTSQPFISEIQAPEPNGVSPRSEGYSGKINVSVSVEDPSVENVEIFVKTTAAPESDYWKFPGTKKDGDVYSVGWDTTSAPEGTAIIKAVATDSHGQKTTVTRVFLVDNVVEGYIPPQWDPADTPPANYMIAYLAGWATLSGFSIMHDLDASRLTHINYAFGLVGQDHKIKMSDPTNDPINFAELRKLKEKYPHLKTTIAVGGWGGSAGFSEAAATDEARTIFADSLVEFITEHGFDGVDLDWEYPVSGGGPGTYPNPADKDNYPLLLEKIREKLDEQGEKDGKHYSLSIAGAANTGFVKNATLGKSQQYLDYVQIMTYDIHGTWEPLADHNAPLYDDNGKTWSVDKAVTAYLDAGVPAEKIVMGVPFYGYRYNVTSSENNGLRQPYEGSGSATYNRIMRDDYLNNGYERFWDEGTQTPYLFNAENSIFITYDDPESMQIKANYIRERGLGGAMIWEVSQDHGIDLLDSLYQVLKDPIQVNLDSVNISVENETTQQNLQAEFSLEGILANNQKADLTNSEIDWFSSNSNVASIENGKLTANNAGTTEIYAIVSYKGKEVKSNIITITVEATTVSLTEQITSLEENGVIEHSLFKQLTNRLNQAEHHYQKGDSEQAIKHLVDFVKHLYKSDASQEVKAMLESNVKSIEKSYLNKE</sequence>
<evidence type="ECO:0000256" key="8">
    <source>
        <dbReference type="SAM" id="SignalP"/>
    </source>
</evidence>
<dbReference type="GO" id="GO:0005975">
    <property type="term" value="P:carbohydrate metabolic process"/>
    <property type="evidence" value="ECO:0007669"/>
    <property type="project" value="InterPro"/>
</dbReference>
<keyword evidence="12" id="KW-1185">Reference proteome</keyword>
<dbReference type="PROSITE" id="PS01095">
    <property type="entry name" value="GH18_1"/>
    <property type="match status" value="1"/>
</dbReference>
<dbReference type="CDD" id="cd00063">
    <property type="entry name" value="FN3"/>
    <property type="match status" value="1"/>
</dbReference>
<dbReference type="InterPro" id="IPR017853">
    <property type="entry name" value="GH"/>
</dbReference>
<dbReference type="InterPro" id="IPR001579">
    <property type="entry name" value="Glyco_hydro_18_chit_AS"/>
</dbReference>
<dbReference type="InterPro" id="IPR008964">
    <property type="entry name" value="Invasin/intimin_cell_adhesion"/>
</dbReference>
<dbReference type="SUPFAM" id="SSF54556">
    <property type="entry name" value="Chitinase insertion domain"/>
    <property type="match status" value="1"/>
</dbReference>
<evidence type="ECO:0000259" key="9">
    <source>
        <dbReference type="PROSITE" id="PS50853"/>
    </source>
</evidence>
<evidence type="ECO:0000256" key="2">
    <source>
        <dbReference type="ARBA" id="ARBA00009121"/>
    </source>
</evidence>
<dbReference type="PANTHER" id="PTHR11177">
    <property type="entry name" value="CHITINASE"/>
    <property type="match status" value="1"/>
</dbReference>
<reference evidence="11 12" key="1">
    <citation type="journal article" date="2019" name="Indoor Air">
        <title>Impacts of indoor surface finishes on bacterial viability.</title>
        <authorList>
            <person name="Hu J."/>
            <person name="Maamar S.B."/>
            <person name="Glawe A.J."/>
            <person name="Gottel N."/>
            <person name="Gilbert J.A."/>
            <person name="Hartmann E.M."/>
        </authorList>
    </citation>
    <scope>NUCLEOTIDE SEQUENCE [LARGE SCALE GENOMIC DNA]</scope>
    <source>
        <strain evidence="11 12">AF060A6</strain>
    </source>
</reference>
<feature type="domain" description="GH18" evidence="10">
    <location>
        <begin position="351"/>
        <end position="700"/>
    </location>
</feature>
<dbReference type="InterPro" id="IPR054470">
    <property type="entry name" value="FIMAH_dom"/>
</dbReference>
<keyword evidence="5" id="KW-0624">Polysaccharide degradation</keyword>
<dbReference type="SMART" id="SM00635">
    <property type="entry name" value="BID_2"/>
    <property type="match status" value="1"/>
</dbReference>
<keyword evidence="4 7" id="KW-0378">Hydrolase</keyword>
<dbReference type="EMBL" id="SLUB01000007">
    <property type="protein sequence ID" value="THE13788.1"/>
    <property type="molecule type" value="Genomic_DNA"/>
</dbReference>
<dbReference type="SMART" id="SM00060">
    <property type="entry name" value="FN3"/>
    <property type="match status" value="1"/>
</dbReference>
<dbReference type="Pfam" id="PF22888">
    <property type="entry name" value="FIMAH"/>
    <property type="match status" value="1"/>
</dbReference>
<dbReference type="GO" id="GO:0006032">
    <property type="term" value="P:chitin catabolic process"/>
    <property type="evidence" value="ECO:0007669"/>
    <property type="project" value="UniProtKB-KW"/>
</dbReference>
<dbReference type="InterPro" id="IPR003343">
    <property type="entry name" value="Big_2"/>
</dbReference>
<dbReference type="PANTHER" id="PTHR11177:SF317">
    <property type="entry name" value="CHITINASE 12-RELATED"/>
    <property type="match status" value="1"/>
</dbReference>
<keyword evidence="8" id="KW-0732">Signal</keyword>
<feature type="domain" description="Fibronectin type-III" evidence="9">
    <location>
        <begin position="140"/>
        <end position="224"/>
    </location>
</feature>
<keyword evidence="5" id="KW-0119">Carbohydrate metabolism</keyword>
<dbReference type="InterPro" id="IPR029070">
    <property type="entry name" value="Chitinase_insertion_sf"/>
</dbReference>
<dbReference type="SUPFAM" id="SSF49265">
    <property type="entry name" value="Fibronectin type III"/>
    <property type="match status" value="1"/>
</dbReference>
<evidence type="ECO:0000256" key="4">
    <source>
        <dbReference type="ARBA" id="ARBA00022801"/>
    </source>
</evidence>
<dbReference type="GO" id="GO:0008843">
    <property type="term" value="F:endochitinase activity"/>
    <property type="evidence" value="ECO:0007669"/>
    <property type="project" value="UniProtKB-EC"/>
</dbReference>
<evidence type="ECO:0000313" key="12">
    <source>
        <dbReference type="Proteomes" id="UP000306477"/>
    </source>
</evidence>
<dbReference type="OrthoDB" id="9775889at2"/>
<protein>
    <recommendedName>
        <fullName evidence="3">chitinase</fullName>
        <ecNumber evidence="3">3.2.1.14</ecNumber>
    </recommendedName>
</protein>
<dbReference type="GO" id="GO:0008061">
    <property type="term" value="F:chitin binding"/>
    <property type="evidence" value="ECO:0007669"/>
    <property type="project" value="InterPro"/>
</dbReference>
<evidence type="ECO:0000256" key="3">
    <source>
        <dbReference type="ARBA" id="ARBA00012729"/>
    </source>
</evidence>
<gene>
    <name evidence="11" type="ORF">E1I69_06160</name>
</gene>
<keyword evidence="6 7" id="KW-0326">Glycosidase</keyword>
<dbReference type="InterPro" id="IPR036116">
    <property type="entry name" value="FN3_sf"/>
</dbReference>
<dbReference type="InterPro" id="IPR003961">
    <property type="entry name" value="FN3_dom"/>
</dbReference>
<dbReference type="RefSeq" id="WP_136378724.1">
    <property type="nucleotide sequence ID" value="NZ_SLUB01000007.1"/>
</dbReference>
<accession>A0A4S3PVP4</accession>
<dbReference type="Pfam" id="PF00704">
    <property type="entry name" value="Glyco_hydro_18"/>
    <property type="match status" value="1"/>
</dbReference>
<dbReference type="Gene3D" id="3.20.20.80">
    <property type="entry name" value="Glycosidases"/>
    <property type="match status" value="1"/>
</dbReference>
<evidence type="ECO:0000256" key="1">
    <source>
        <dbReference type="ARBA" id="ARBA00000822"/>
    </source>
</evidence>
<dbReference type="InterPro" id="IPR001223">
    <property type="entry name" value="Glyco_hydro18_cat"/>
</dbReference>
<dbReference type="EC" id="3.2.1.14" evidence="3"/>
<comment type="caution">
    <text evidence="11">The sequence shown here is derived from an EMBL/GenBank/DDBJ whole genome shotgun (WGS) entry which is preliminary data.</text>
</comment>
<dbReference type="SUPFAM" id="SSF51445">
    <property type="entry name" value="(Trans)glycosidases"/>
    <property type="match status" value="1"/>
</dbReference>
<comment type="catalytic activity">
    <reaction evidence="1">
        <text>Random endo-hydrolysis of N-acetyl-beta-D-glucosaminide (1-&gt;4)-beta-linkages in chitin and chitodextrins.</text>
        <dbReference type="EC" id="3.2.1.14"/>
    </reaction>
</comment>
<feature type="chain" id="PRO_5020334348" description="chitinase" evidence="8">
    <location>
        <begin position="25"/>
        <end position="877"/>
    </location>
</feature>
<name>A0A4S3PVP4_9BACI</name>
<dbReference type="CDD" id="cd06548">
    <property type="entry name" value="GH18_chitinase"/>
    <property type="match status" value="1"/>
</dbReference>
<dbReference type="Gene3D" id="3.10.50.10">
    <property type="match status" value="1"/>
</dbReference>
<feature type="signal peptide" evidence="8">
    <location>
        <begin position="1"/>
        <end position="24"/>
    </location>
</feature>
<dbReference type="AlphaFoldDB" id="A0A4S3PVP4"/>
<proteinExistence type="inferred from homology"/>
<dbReference type="Pfam" id="PF00041">
    <property type="entry name" value="fn3"/>
    <property type="match status" value="1"/>
</dbReference>
<dbReference type="SMART" id="SM00636">
    <property type="entry name" value="Glyco_18"/>
    <property type="match status" value="1"/>
</dbReference>
<dbReference type="InterPro" id="IPR011583">
    <property type="entry name" value="Chitinase_II/V-like_cat"/>
</dbReference>
<comment type="similarity">
    <text evidence="2">Belongs to the glycosyl hydrolase 18 family. Chitinase class II subfamily.</text>
</comment>
<keyword evidence="5" id="KW-0146">Chitin degradation</keyword>